<evidence type="ECO:0000313" key="4">
    <source>
        <dbReference type="EMBL" id="KAL1896165.1"/>
    </source>
</evidence>
<evidence type="ECO:0000313" key="5">
    <source>
        <dbReference type="Proteomes" id="UP001583186"/>
    </source>
</evidence>
<feature type="region of interest" description="Disordered" evidence="2">
    <location>
        <begin position="503"/>
        <end position="564"/>
    </location>
</feature>
<dbReference type="Pfam" id="PF07859">
    <property type="entry name" value="Abhydrolase_3"/>
    <property type="match status" value="1"/>
</dbReference>
<dbReference type="InterPro" id="IPR013094">
    <property type="entry name" value="AB_hydrolase_3"/>
</dbReference>
<accession>A0ABR3Z751</accession>
<organism evidence="4 5">
    <name type="scientific">Sporothrix stenoceras</name>
    <dbReference type="NCBI Taxonomy" id="5173"/>
    <lineage>
        <taxon>Eukaryota</taxon>
        <taxon>Fungi</taxon>
        <taxon>Dikarya</taxon>
        <taxon>Ascomycota</taxon>
        <taxon>Pezizomycotina</taxon>
        <taxon>Sordariomycetes</taxon>
        <taxon>Sordariomycetidae</taxon>
        <taxon>Ophiostomatales</taxon>
        <taxon>Ophiostomataceae</taxon>
        <taxon>Sporothrix</taxon>
    </lineage>
</organism>
<comment type="caution">
    <text evidence="4">The sequence shown here is derived from an EMBL/GenBank/DDBJ whole genome shotgun (WGS) entry which is preliminary data.</text>
</comment>
<feature type="domain" description="Alpha/beta hydrolase fold-3" evidence="3">
    <location>
        <begin position="149"/>
        <end position="262"/>
    </location>
</feature>
<feature type="region of interest" description="Disordered" evidence="2">
    <location>
        <begin position="689"/>
        <end position="777"/>
    </location>
</feature>
<feature type="region of interest" description="Disordered" evidence="2">
    <location>
        <begin position="299"/>
        <end position="331"/>
    </location>
</feature>
<proteinExistence type="predicted"/>
<evidence type="ECO:0000256" key="2">
    <source>
        <dbReference type="SAM" id="MobiDB-lite"/>
    </source>
</evidence>
<keyword evidence="1" id="KW-0378">Hydrolase</keyword>
<dbReference type="PANTHER" id="PTHR48081:SF19">
    <property type="entry name" value="AB HYDROLASE SUPERFAMILY PROTEIN C4A8.06C"/>
    <property type="match status" value="1"/>
</dbReference>
<dbReference type="PANTHER" id="PTHR48081">
    <property type="entry name" value="AB HYDROLASE SUPERFAMILY PROTEIN C4A8.06C"/>
    <property type="match status" value="1"/>
</dbReference>
<dbReference type="Gene3D" id="3.40.50.1820">
    <property type="entry name" value="alpha/beta hydrolase"/>
    <property type="match status" value="1"/>
</dbReference>
<sequence>MVLNTVSLSFAVTPTAVSTFFSHYLKRSPRRQRPTAHLPYDQGLQLVRTFLVYASHHTVEEVQAFMSQWVPAPSWIRLEIVTISDEHLAQAAAYLETQLGPNGLRLVGGKKWWQWRKPKSPLQAEWIEMKSNYHERKKKEGGKPARRVMFYVHGGAYYMGSVDEHRYQLQRHARKLKARVFAPRYRLAPQFPFPCGLHDCLGAYLHLLSLQDNDANTIVLAGDSAGGGMVLSLLVIMRDRGIPLPAGAILISPWVDLTHSFPSLTVDSPFDYIPPYGFHQRPSKAWPPPSAAVLEETDKMNQKARAEDNKTKRHNSSGSNEPATPPPPQTDAEIAAQNEAKLDMFAANNLRLVADDGTEEIVVNEQIQLYTTNNMLDHPLVSPALQPTLGGLPPLLIISGSGEILRDEQMFIAHKCADPVKYAAPEASLSEEAKAQIAKYPPTDVQLQVWDDLCHVATTLSFTRPAKFMFRSIAQFGAWALARAQKTEIDILDDDDISVISASSSDLDAPSDGASPAPPRPDAAVSPADGVAATNAPIKTKKKKESTGTGPGQHIGKAGDPLPPFKNHLIRQRVTRHGDVYALAPPNELPGTKMALETPHHVGVPKQGPVEKWTAAKQHWDSRYSRDRSKVLKKRLRDAAVGFESFGPSEHPPPSALAGRIKIGEDLTEHAPRKQNHGIAMWSLWGSKHDESTMEREEEANEQDAEKVEKAEKAAAEDNHSFRGRDQTAVPVASAEAAAARSDDRSRSRRRFVRDENQADGQTPPPMPAPLAEGSTLVNGDGVAVSEASDATATEKQPADGELLTPYDAARAAGDANLVGSTGKRPFLGGIALPFTLNKEAETASMVTLHSTADLSVAPAQPSPVAPMSPVH</sequence>
<dbReference type="InterPro" id="IPR050300">
    <property type="entry name" value="GDXG_lipolytic_enzyme"/>
</dbReference>
<dbReference type="Proteomes" id="UP001583186">
    <property type="component" value="Unassembled WGS sequence"/>
</dbReference>
<protein>
    <recommendedName>
        <fullName evidence="3">Alpha/beta hydrolase fold-3 domain-containing protein</fullName>
    </recommendedName>
</protein>
<dbReference type="EMBL" id="JAWCUI010000024">
    <property type="protein sequence ID" value="KAL1896165.1"/>
    <property type="molecule type" value="Genomic_DNA"/>
</dbReference>
<feature type="compositionally biased region" description="Basic and acidic residues" evidence="2">
    <location>
        <begin position="299"/>
        <end position="310"/>
    </location>
</feature>
<feature type="compositionally biased region" description="Basic and acidic residues" evidence="2">
    <location>
        <begin position="704"/>
        <end position="726"/>
    </location>
</feature>
<dbReference type="InterPro" id="IPR029058">
    <property type="entry name" value="AB_hydrolase_fold"/>
</dbReference>
<gene>
    <name evidence="4" type="ORF">Sste5346_004908</name>
</gene>
<name>A0ABR3Z751_9PEZI</name>
<dbReference type="SUPFAM" id="SSF53474">
    <property type="entry name" value="alpha/beta-Hydrolases"/>
    <property type="match status" value="1"/>
</dbReference>
<evidence type="ECO:0000256" key="1">
    <source>
        <dbReference type="ARBA" id="ARBA00022801"/>
    </source>
</evidence>
<reference evidence="4 5" key="1">
    <citation type="journal article" date="2024" name="IMA Fungus">
        <title>IMA Genome - F19 : A genome assembly and annotation guide to empower mycologists, including annotated draft genome sequences of Ceratocystis pirilliformis, Diaporthe australafricana, Fusarium ophioides, Paecilomyces lecythidis, and Sporothrix stenoceras.</title>
        <authorList>
            <person name="Aylward J."/>
            <person name="Wilson A.M."/>
            <person name="Visagie C.M."/>
            <person name="Spraker J."/>
            <person name="Barnes I."/>
            <person name="Buitendag C."/>
            <person name="Ceriani C."/>
            <person name="Del Mar Angel L."/>
            <person name="du Plessis D."/>
            <person name="Fuchs T."/>
            <person name="Gasser K."/>
            <person name="Kramer D."/>
            <person name="Li W."/>
            <person name="Munsamy K."/>
            <person name="Piso A."/>
            <person name="Price J.L."/>
            <person name="Sonnekus B."/>
            <person name="Thomas C."/>
            <person name="van der Nest A."/>
            <person name="van Dijk A."/>
            <person name="van Heerden A."/>
            <person name="van Vuuren N."/>
            <person name="Yilmaz N."/>
            <person name="Duong T.A."/>
            <person name="van der Merwe N.A."/>
            <person name="Wingfield M.J."/>
            <person name="Wingfield B.D."/>
        </authorList>
    </citation>
    <scope>NUCLEOTIDE SEQUENCE [LARGE SCALE GENOMIC DNA]</scope>
    <source>
        <strain evidence="4 5">CMW 5346</strain>
    </source>
</reference>
<keyword evidence="5" id="KW-1185">Reference proteome</keyword>
<feature type="compositionally biased region" description="Low complexity" evidence="2">
    <location>
        <begin position="729"/>
        <end position="740"/>
    </location>
</feature>
<evidence type="ECO:0000259" key="3">
    <source>
        <dbReference type="Pfam" id="PF07859"/>
    </source>
</evidence>
<feature type="compositionally biased region" description="Low complexity" evidence="2">
    <location>
        <begin position="503"/>
        <end position="515"/>
    </location>
</feature>